<accession>A0ABW1S854</accession>
<dbReference type="EMBL" id="JBHSSW010000008">
    <property type="protein sequence ID" value="MFC6197851.1"/>
    <property type="molecule type" value="Genomic_DNA"/>
</dbReference>
<evidence type="ECO:0000313" key="1">
    <source>
        <dbReference type="EMBL" id="MFC6197851.1"/>
    </source>
</evidence>
<gene>
    <name evidence="1" type="ORF">ACFQDM_07165</name>
</gene>
<sequence length="200" mass="22695">MKSFISLGECSGLVGLCFKSWRAVTVITLAGLISPPSFAQNHLPDEWQIGQEYEFRPGYYSKLVAEEDGWKTIITEFKDGSLCSTVKAADESYVVEPINGRFLSLDPVFVEITGDGVFEPGWRVKGPHRGEYEYRTVGDRFMTEGADYNKDLSVSETTIEYIYTGWKYPEIRVDMERRSGTADMTGLRSAYERHLSHCEK</sequence>
<name>A0ABW1S854_9PROT</name>
<evidence type="ECO:0000313" key="2">
    <source>
        <dbReference type="Proteomes" id="UP001596303"/>
    </source>
</evidence>
<organism evidence="1 2">
    <name type="scientific">Ponticaulis profundi</name>
    <dbReference type="NCBI Taxonomy" id="2665222"/>
    <lineage>
        <taxon>Bacteria</taxon>
        <taxon>Pseudomonadati</taxon>
        <taxon>Pseudomonadota</taxon>
        <taxon>Alphaproteobacteria</taxon>
        <taxon>Hyphomonadales</taxon>
        <taxon>Hyphomonadaceae</taxon>
        <taxon>Ponticaulis</taxon>
    </lineage>
</organism>
<keyword evidence="2" id="KW-1185">Reference proteome</keyword>
<protein>
    <submittedName>
        <fullName evidence="1">Uncharacterized protein</fullName>
    </submittedName>
</protein>
<dbReference type="RefSeq" id="WP_377377339.1">
    <property type="nucleotide sequence ID" value="NZ_JBHSSW010000008.1"/>
</dbReference>
<proteinExistence type="predicted"/>
<reference evidence="2" key="1">
    <citation type="journal article" date="2019" name="Int. J. Syst. Evol. Microbiol.">
        <title>The Global Catalogue of Microorganisms (GCM) 10K type strain sequencing project: providing services to taxonomists for standard genome sequencing and annotation.</title>
        <authorList>
            <consortium name="The Broad Institute Genomics Platform"/>
            <consortium name="The Broad Institute Genome Sequencing Center for Infectious Disease"/>
            <person name="Wu L."/>
            <person name="Ma J."/>
        </authorList>
    </citation>
    <scope>NUCLEOTIDE SEQUENCE [LARGE SCALE GENOMIC DNA]</scope>
    <source>
        <strain evidence="2">CGMCC-1.15741</strain>
    </source>
</reference>
<dbReference type="Proteomes" id="UP001596303">
    <property type="component" value="Unassembled WGS sequence"/>
</dbReference>
<comment type="caution">
    <text evidence="1">The sequence shown here is derived from an EMBL/GenBank/DDBJ whole genome shotgun (WGS) entry which is preliminary data.</text>
</comment>